<reference evidence="2" key="1">
    <citation type="journal article" date="2015" name="Nature">
        <title>Complex archaea that bridge the gap between prokaryotes and eukaryotes.</title>
        <authorList>
            <person name="Spang A."/>
            <person name="Saw J.H."/>
            <person name="Jorgensen S.L."/>
            <person name="Zaremba-Niedzwiedzka K."/>
            <person name="Martijn J."/>
            <person name="Lind A.E."/>
            <person name="van Eijk R."/>
            <person name="Schleper C."/>
            <person name="Guy L."/>
            <person name="Ettema T.J."/>
        </authorList>
    </citation>
    <scope>NUCLEOTIDE SEQUENCE</scope>
</reference>
<accession>A0A0F9I5J3</accession>
<organism evidence="2">
    <name type="scientific">marine sediment metagenome</name>
    <dbReference type="NCBI Taxonomy" id="412755"/>
    <lineage>
        <taxon>unclassified sequences</taxon>
        <taxon>metagenomes</taxon>
        <taxon>ecological metagenomes</taxon>
    </lineage>
</organism>
<name>A0A0F9I5J3_9ZZZZ</name>
<feature type="transmembrane region" description="Helical" evidence="1">
    <location>
        <begin position="34"/>
        <end position="53"/>
    </location>
</feature>
<keyword evidence="1" id="KW-0472">Membrane</keyword>
<keyword evidence="1" id="KW-1133">Transmembrane helix</keyword>
<evidence type="ECO:0000313" key="2">
    <source>
        <dbReference type="EMBL" id="KKL89080.1"/>
    </source>
</evidence>
<protein>
    <submittedName>
        <fullName evidence="2">Uncharacterized protein</fullName>
    </submittedName>
</protein>
<dbReference type="AlphaFoldDB" id="A0A0F9I5J3"/>
<sequence>MIDKISGKKACIAMFGVSSLVAMAGVAPVAEKKWYGLGIVIIVVAHTVVQYFLDKSDKQKGSEE</sequence>
<gene>
    <name evidence="2" type="ORF">LCGC14_1918290</name>
</gene>
<dbReference type="EMBL" id="LAZR01020387">
    <property type="protein sequence ID" value="KKL89080.1"/>
    <property type="molecule type" value="Genomic_DNA"/>
</dbReference>
<evidence type="ECO:0000256" key="1">
    <source>
        <dbReference type="SAM" id="Phobius"/>
    </source>
</evidence>
<keyword evidence="1" id="KW-0812">Transmembrane</keyword>
<proteinExistence type="predicted"/>
<comment type="caution">
    <text evidence="2">The sequence shown here is derived from an EMBL/GenBank/DDBJ whole genome shotgun (WGS) entry which is preliminary data.</text>
</comment>